<dbReference type="HOGENOM" id="CLU_2852544_0_0_1"/>
<proteinExistence type="predicted"/>
<dbReference type="EnsemblMetazoa" id="tetur19g01680.1">
    <property type="protein sequence ID" value="tetur19g01680.1"/>
    <property type="gene ID" value="tetur19g01680"/>
</dbReference>
<keyword evidence="3" id="KW-1185">Reference proteome</keyword>
<evidence type="ECO:0000313" key="3">
    <source>
        <dbReference type="Proteomes" id="UP000015104"/>
    </source>
</evidence>
<keyword evidence="1" id="KW-1133">Transmembrane helix</keyword>
<dbReference type="Proteomes" id="UP000015104">
    <property type="component" value="Unassembled WGS sequence"/>
</dbReference>
<organism evidence="2 3">
    <name type="scientific">Tetranychus urticae</name>
    <name type="common">Two-spotted spider mite</name>
    <dbReference type="NCBI Taxonomy" id="32264"/>
    <lineage>
        <taxon>Eukaryota</taxon>
        <taxon>Metazoa</taxon>
        <taxon>Ecdysozoa</taxon>
        <taxon>Arthropoda</taxon>
        <taxon>Chelicerata</taxon>
        <taxon>Arachnida</taxon>
        <taxon>Acari</taxon>
        <taxon>Acariformes</taxon>
        <taxon>Trombidiformes</taxon>
        <taxon>Prostigmata</taxon>
        <taxon>Eleutherengona</taxon>
        <taxon>Raphignathae</taxon>
        <taxon>Tetranychoidea</taxon>
        <taxon>Tetranychidae</taxon>
        <taxon>Tetranychus</taxon>
    </lineage>
</organism>
<name>T1KS33_TETUR</name>
<keyword evidence="1" id="KW-0812">Transmembrane</keyword>
<keyword evidence="1" id="KW-0472">Membrane</keyword>
<dbReference type="AlphaFoldDB" id="T1KS33"/>
<dbReference type="EMBL" id="CAEY01000422">
    <property type="status" value="NOT_ANNOTATED_CDS"/>
    <property type="molecule type" value="Genomic_DNA"/>
</dbReference>
<evidence type="ECO:0000256" key="1">
    <source>
        <dbReference type="SAM" id="Phobius"/>
    </source>
</evidence>
<protein>
    <submittedName>
        <fullName evidence="2">Uncharacterized protein</fullName>
    </submittedName>
</protein>
<reference evidence="3" key="1">
    <citation type="submission" date="2011-08" db="EMBL/GenBank/DDBJ databases">
        <authorList>
            <person name="Rombauts S."/>
        </authorList>
    </citation>
    <scope>NUCLEOTIDE SEQUENCE</scope>
    <source>
        <strain evidence="3">London</strain>
    </source>
</reference>
<evidence type="ECO:0000313" key="2">
    <source>
        <dbReference type="EnsemblMetazoa" id="tetur19g01680.1"/>
    </source>
</evidence>
<accession>T1KS33</accession>
<feature type="transmembrane region" description="Helical" evidence="1">
    <location>
        <begin position="30"/>
        <end position="63"/>
    </location>
</feature>
<reference evidence="2" key="2">
    <citation type="submission" date="2015-06" db="UniProtKB">
        <authorList>
            <consortium name="EnsemblMetazoa"/>
        </authorList>
    </citation>
    <scope>IDENTIFICATION</scope>
</reference>
<sequence>MEKRKISFQQIYLTIVMRSNGKKGFNWSRAFFFVSTLTISCAFLPHLSPIIINTFLLIIFLYINV</sequence>